<feature type="region of interest" description="Disordered" evidence="1">
    <location>
        <begin position="1"/>
        <end position="90"/>
    </location>
</feature>
<dbReference type="EMBL" id="JARKIE010000004">
    <property type="protein sequence ID" value="KAJ7708079.1"/>
    <property type="molecule type" value="Genomic_DNA"/>
</dbReference>
<reference evidence="2" key="1">
    <citation type="submission" date="2023-03" db="EMBL/GenBank/DDBJ databases">
        <title>Massive genome expansion in bonnet fungi (Mycena s.s.) driven by repeated elements and novel gene families across ecological guilds.</title>
        <authorList>
            <consortium name="Lawrence Berkeley National Laboratory"/>
            <person name="Harder C.B."/>
            <person name="Miyauchi S."/>
            <person name="Viragh M."/>
            <person name="Kuo A."/>
            <person name="Thoen E."/>
            <person name="Andreopoulos B."/>
            <person name="Lu D."/>
            <person name="Skrede I."/>
            <person name="Drula E."/>
            <person name="Henrissat B."/>
            <person name="Morin E."/>
            <person name="Kohler A."/>
            <person name="Barry K."/>
            <person name="LaButti K."/>
            <person name="Morin E."/>
            <person name="Salamov A."/>
            <person name="Lipzen A."/>
            <person name="Mereny Z."/>
            <person name="Hegedus B."/>
            <person name="Baldrian P."/>
            <person name="Stursova M."/>
            <person name="Weitz H."/>
            <person name="Taylor A."/>
            <person name="Grigoriev I.V."/>
            <person name="Nagy L.G."/>
            <person name="Martin F."/>
            <person name="Kauserud H."/>
        </authorList>
    </citation>
    <scope>NUCLEOTIDE SEQUENCE</scope>
    <source>
        <strain evidence="2">CBHHK067</strain>
    </source>
</reference>
<feature type="compositionally biased region" description="Basic and acidic residues" evidence="1">
    <location>
        <begin position="1"/>
        <end position="11"/>
    </location>
</feature>
<organism evidence="2 3">
    <name type="scientific">Mycena rosella</name>
    <name type="common">Pink bonnet</name>
    <name type="synonym">Agaricus rosellus</name>
    <dbReference type="NCBI Taxonomy" id="1033263"/>
    <lineage>
        <taxon>Eukaryota</taxon>
        <taxon>Fungi</taxon>
        <taxon>Dikarya</taxon>
        <taxon>Basidiomycota</taxon>
        <taxon>Agaricomycotina</taxon>
        <taxon>Agaricomycetes</taxon>
        <taxon>Agaricomycetidae</taxon>
        <taxon>Agaricales</taxon>
        <taxon>Marasmiineae</taxon>
        <taxon>Mycenaceae</taxon>
        <taxon>Mycena</taxon>
    </lineage>
</organism>
<protein>
    <submittedName>
        <fullName evidence="2">Uncharacterized protein</fullName>
    </submittedName>
</protein>
<feature type="compositionally biased region" description="Basic and acidic residues" evidence="1">
    <location>
        <begin position="49"/>
        <end position="62"/>
    </location>
</feature>
<evidence type="ECO:0000313" key="2">
    <source>
        <dbReference type="EMBL" id="KAJ7708079.1"/>
    </source>
</evidence>
<name>A0AAD7GYD5_MYCRO</name>
<evidence type="ECO:0000313" key="3">
    <source>
        <dbReference type="Proteomes" id="UP001221757"/>
    </source>
</evidence>
<dbReference type="Proteomes" id="UP001221757">
    <property type="component" value="Unassembled WGS sequence"/>
</dbReference>
<gene>
    <name evidence="2" type="ORF">B0H17DRAFT_1191580</name>
</gene>
<comment type="caution">
    <text evidence="2">The sequence shown here is derived from an EMBL/GenBank/DDBJ whole genome shotgun (WGS) entry which is preliminary data.</text>
</comment>
<evidence type="ECO:0000256" key="1">
    <source>
        <dbReference type="SAM" id="MobiDB-lite"/>
    </source>
</evidence>
<sequence length="124" mass="13168">MYTPLDTEKEGQPANGNTSQADPTAHDLSRAMQPPQNHPVGEIQPPQDSGKDGEPSNEDTSHPDSTTGHEPSGAAAMPPDTMIAAEVDGPTNEALIERLRQFEAQMAALLTRASPDDAPPGWLF</sequence>
<accession>A0AAD7GYD5</accession>
<keyword evidence="3" id="KW-1185">Reference proteome</keyword>
<dbReference type="AlphaFoldDB" id="A0AAD7GYD5"/>
<proteinExistence type="predicted"/>